<keyword evidence="1" id="KW-0812">Transmembrane</keyword>
<keyword evidence="1" id="KW-1133">Transmembrane helix</keyword>
<proteinExistence type="predicted"/>
<evidence type="ECO:0000313" key="2">
    <source>
        <dbReference type="EMBL" id="VEA73132.1"/>
    </source>
</evidence>
<evidence type="ECO:0000256" key="1">
    <source>
        <dbReference type="SAM" id="Phobius"/>
    </source>
</evidence>
<gene>
    <name evidence="2" type="ORF">NCTC9419_04756</name>
</gene>
<keyword evidence="1" id="KW-0472">Membrane</keyword>
<dbReference type="EMBL" id="LR134155">
    <property type="protein sequence ID" value="VEA73132.1"/>
    <property type="molecule type" value="Genomic_DNA"/>
</dbReference>
<dbReference type="AlphaFoldDB" id="A0A3S4JY72"/>
<name>A0A3S4JY72_SERRU</name>
<dbReference type="Proteomes" id="UP000271603">
    <property type="component" value="Chromosome"/>
</dbReference>
<reference evidence="2 3" key="1">
    <citation type="submission" date="2018-12" db="EMBL/GenBank/DDBJ databases">
        <authorList>
            <consortium name="Pathogen Informatics"/>
        </authorList>
    </citation>
    <scope>NUCLEOTIDE SEQUENCE [LARGE SCALE GENOMIC DNA]</scope>
    <source>
        <strain evidence="2 3">NCTC9419</strain>
    </source>
</reference>
<dbReference type="RefSeq" id="WP_128144577.1">
    <property type="nucleotide sequence ID" value="NZ_CBIFXG010000005.1"/>
</dbReference>
<sequence length="148" mass="16756">MQTGMVIKWGHRLLTVVLLILVTALGGYLYVTTASYDDILYSKKQLTDEMWLYITQYQRAGATDSEVYRYYLNRDIREAPLAILEQSAPFLTADRPDAVVKGDGNRVSINFTGKVYSFTNSAFFYGENNAVPMMPTLDFSAQGVNAWR</sequence>
<protein>
    <submittedName>
        <fullName evidence="2">Uncharacterized protein</fullName>
    </submittedName>
</protein>
<evidence type="ECO:0000313" key="3">
    <source>
        <dbReference type="Proteomes" id="UP000271603"/>
    </source>
</evidence>
<organism evidence="2 3">
    <name type="scientific">Serratia rubidaea</name>
    <name type="common">Serratia marinorubra</name>
    <dbReference type="NCBI Taxonomy" id="61652"/>
    <lineage>
        <taxon>Bacteria</taxon>
        <taxon>Pseudomonadati</taxon>
        <taxon>Pseudomonadota</taxon>
        <taxon>Gammaproteobacteria</taxon>
        <taxon>Enterobacterales</taxon>
        <taxon>Yersiniaceae</taxon>
        <taxon>Serratia</taxon>
    </lineage>
</organism>
<feature type="transmembrane region" description="Helical" evidence="1">
    <location>
        <begin position="12"/>
        <end position="31"/>
    </location>
</feature>
<accession>A0A3S4JY72</accession>